<dbReference type="NCBIfam" id="TIGR00501">
    <property type="entry name" value="met_pdase_II"/>
    <property type="match status" value="1"/>
</dbReference>
<dbReference type="PRINTS" id="PR00599">
    <property type="entry name" value="MAPEPTIDASE"/>
</dbReference>
<feature type="binding site" evidence="8">
    <location>
        <position position="223"/>
    </location>
    <ligand>
        <name>a divalent metal cation</name>
        <dbReference type="ChEBI" id="CHEBI:60240"/>
        <label>1</label>
    </ligand>
</feature>
<dbReference type="PhylomeDB" id="A0A0G4G6A3"/>
<feature type="compositionally biased region" description="Basic and acidic residues" evidence="10">
    <location>
        <begin position="7"/>
        <end position="21"/>
    </location>
</feature>
<feature type="binding site" evidence="8">
    <location>
        <position position="526"/>
    </location>
    <ligand>
        <name>a divalent metal cation</name>
        <dbReference type="ChEBI" id="CHEBI:60240"/>
        <label>1</label>
    </ligand>
</feature>
<dbReference type="GO" id="GO:0004239">
    <property type="term" value="F:initiator methionyl aminopeptidase activity"/>
    <property type="evidence" value="ECO:0007669"/>
    <property type="project" value="UniProtKB-UniRule"/>
</dbReference>
<dbReference type="InterPro" id="IPR050247">
    <property type="entry name" value="Met_Aminopeptidase_Type2"/>
</dbReference>
<comment type="function">
    <text evidence="8 9">Cotranslationally removes the N-terminal methionine from nascent proteins. The N-terminal methionine is often cleaved when the second residue in the primary sequence is small and uncharged (Met-Ala-, Cys, Gly, Pro, Ser, Thr, or Val).</text>
</comment>
<sequence length="545" mass="61177">MSSAAAEEMKNGAKKMEKEELSANVEAEDDEEEDEAGDGAQAVDAKKKRKKKKKKKTEAPLVPHTRPAQDNSALRLVSDWKTAETVQTDMEPTIPIRRMFPDGRYPVGQEVEYAGENAKRKSDAEMKAKEEEFDKELQNARRAAECHRQVRRYAQQFIRPGMPLLEICEKIEGKVEELIEANGLEAGKGFPTGVSLNNCAAHWTPQTGDTKTILKESDIMKVDFGVQVGGRIIDCAWSVAFDPKFDNLIKATQEGTRMGLKMAGIDARFSEIGESIQEVIESFEVELDGKVHRIKSIRNLNGHSIGPYRVHGGKSVPIVKTTESTKMEEGEFYAIETFCSTGKGYVVEDLDVSHYMKDADAPVVPLRLKGAKELLYAINTYFGSLAFCRRWLDNVGQTRHLMNLKNLVDNGIVTPYPPLCDQRGSFTSQMEHTLVLRPTYVVEDLDVSHYMKDADAPVVPLRLKGAKELLYAINTYFGSLAFCRRWLDYVGQTRHLMNLKNLVNNGIVTPYPPLCDQRGSFTSQIEHTLVLRPMCKKIISVGDDY</sequence>
<evidence type="ECO:0000256" key="9">
    <source>
        <dbReference type="RuleBase" id="RU003653"/>
    </source>
</evidence>
<gene>
    <name evidence="12" type="ORF">Cvel_20474</name>
</gene>
<evidence type="ECO:0000313" key="12">
    <source>
        <dbReference type="EMBL" id="CEM24056.1"/>
    </source>
</evidence>
<dbReference type="InterPro" id="IPR036390">
    <property type="entry name" value="WH_DNA-bd_sf"/>
</dbReference>
<feature type="compositionally biased region" description="Basic residues" evidence="10">
    <location>
        <begin position="46"/>
        <end position="56"/>
    </location>
</feature>
<dbReference type="InterPro" id="IPR000994">
    <property type="entry name" value="Pept_M24"/>
</dbReference>
<dbReference type="GO" id="GO:0070006">
    <property type="term" value="F:metalloaminopeptidase activity"/>
    <property type="evidence" value="ECO:0007669"/>
    <property type="project" value="UniProtKB-UniRule"/>
</dbReference>
<dbReference type="InterPro" id="IPR001714">
    <property type="entry name" value="Pept_M24_MAP"/>
</dbReference>
<dbReference type="EMBL" id="CDMZ01000925">
    <property type="protein sequence ID" value="CEM24056.1"/>
    <property type="molecule type" value="Genomic_DNA"/>
</dbReference>
<dbReference type="SUPFAM" id="SSF46785">
    <property type="entry name" value="Winged helix' DNA-binding domain"/>
    <property type="match status" value="2"/>
</dbReference>
<dbReference type="InterPro" id="IPR002468">
    <property type="entry name" value="Pept_M24A_MAP2"/>
</dbReference>
<keyword evidence="7 8" id="KW-0378">Hydrolase</keyword>
<comment type="catalytic activity">
    <reaction evidence="1 8 9">
        <text>Release of N-terminal amino acids, preferentially methionine, from peptides and arylamides.</text>
        <dbReference type="EC" id="3.4.11.18"/>
    </reaction>
</comment>
<accession>A0A0G4G6A3</accession>
<dbReference type="SUPFAM" id="SSF55920">
    <property type="entry name" value="Creatinase/aminopeptidase"/>
    <property type="match status" value="1"/>
</dbReference>
<feature type="binding site" evidence="8">
    <location>
        <position position="526"/>
    </location>
    <ligand>
        <name>a divalent metal cation</name>
        <dbReference type="ChEBI" id="CHEBI:60240"/>
        <label>2</label>
        <note>catalytic</note>
    </ligand>
</feature>
<feature type="region of interest" description="Disordered" evidence="10">
    <location>
        <begin position="1"/>
        <end position="72"/>
    </location>
</feature>
<feature type="domain" description="Peptidase M24" evidence="11">
    <location>
        <begin position="139"/>
        <end position="349"/>
    </location>
</feature>
<evidence type="ECO:0000256" key="5">
    <source>
        <dbReference type="ARBA" id="ARBA00022670"/>
    </source>
</evidence>
<evidence type="ECO:0000256" key="2">
    <source>
        <dbReference type="ARBA" id="ARBA00001936"/>
    </source>
</evidence>
<evidence type="ECO:0000256" key="10">
    <source>
        <dbReference type="SAM" id="MobiDB-lite"/>
    </source>
</evidence>
<keyword evidence="8" id="KW-0963">Cytoplasm</keyword>
<keyword evidence="4 8" id="KW-0031">Aminopeptidase</keyword>
<protein>
    <recommendedName>
        <fullName evidence="8">Methionine aminopeptidase 2</fullName>
        <shortName evidence="8">MAP 2</shortName>
        <shortName evidence="8">MetAP 2</shortName>
        <ecNumber evidence="8">3.4.11.18</ecNumber>
    </recommendedName>
    <alternativeName>
        <fullName evidence="8">Peptidase M</fullName>
    </alternativeName>
</protein>
<evidence type="ECO:0000256" key="8">
    <source>
        <dbReference type="HAMAP-Rule" id="MF_03175"/>
    </source>
</evidence>
<organism evidence="12">
    <name type="scientific">Chromera velia CCMP2878</name>
    <dbReference type="NCBI Taxonomy" id="1169474"/>
    <lineage>
        <taxon>Eukaryota</taxon>
        <taxon>Sar</taxon>
        <taxon>Alveolata</taxon>
        <taxon>Colpodellida</taxon>
        <taxon>Chromeraceae</taxon>
        <taxon>Chromera</taxon>
    </lineage>
</organism>
<evidence type="ECO:0000256" key="3">
    <source>
        <dbReference type="ARBA" id="ARBA00001954"/>
    </source>
</evidence>
<comment type="similarity">
    <text evidence="8">Belongs to the peptidase M24A family. Methionine aminopeptidase eukaryotic type 2 subfamily.</text>
</comment>
<dbReference type="PANTHER" id="PTHR45777:SF2">
    <property type="entry name" value="METHIONINE AMINOPEPTIDASE 2"/>
    <property type="match status" value="1"/>
</dbReference>
<dbReference type="AlphaFoldDB" id="A0A0G4G6A3"/>
<dbReference type="GO" id="GO:0005737">
    <property type="term" value="C:cytoplasm"/>
    <property type="evidence" value="ECO:0007669"/>
    <property type="project" value="UniProtKB-SubCell"/>
</dbReference>
<keyword evidence="6 8" id="KW-0479">Metal-binding</keyword>
<dbReference type="Gene3D" id="1.10.10.10">
    <property type="entry name" value="Winged helix-like DNA-binding domain superfamily/Winged helix DNA-binding domain"/>
    <property type="match status" value="2"/>
</dbReference>
<dbReference type="Gene3D" id="3.90.230.10">
    <property type="entry name" value="Creatinase/methionine aminopeptidase superfamily"/>
    <property type="match status" value="1"/>
</dbReference>
<dbReference type="GO" id="GO:0006508">
    <property type="term" value="P:proteolysis"/>
    <property type="evidence" value="ECO:0007669"/>
    <property type="project" value="UniProtKB-KW"/>
</dbReference>
<feature type="binding site" evidence="8">
    <location>
        <position position="336"/>
    </location>
    <ligand>
        <name>a divalent metal cation</name>
        <dbReference type="ChEBI" id="CHEBI:60240"/>
        <label>2</label>
        <note>catalytic</note>
    </ligand>
</feature>
<reference evidence="12" key="1">
    <citation type="submission" date="2014-11" db="EMBL/GenBank/DDBJ databases">
        <authorList>
            <person name="Otto D Thomas"/>
            <person name="Naeem Raeece"/>
        </authorList>
    </citation>
    <scope>NUCLEOTIDE SEQUENCE</scope>
</reference>
<comment type="cofactor">
    <cofactor evidence="8">
        <name>Co(2+)</name>
        <dbReference type="ChEBI" id="CHEBI:48828"/>
    </cofactor>
    <cofactor evidence="8">
        <name>Zn(2+)</name>
        <dbReference type="ChEBI" id="CHEBI:29105"/>
    </cofactor>
    <cofactor evidence="8">
        <name>Mn(2+)</name>
        <dbReference type="ChEBI" id="CHEBI:29035"/>
    </cofactor>
    <cofactor evidence="8">
        <name>Fe(2+)</name>
        <dbReference type="ChEBI" id="CHEBI:29033"/>
    </cofactor>
    <text evidence="8">Binds 2 divalent metal cations per subunit. Has a high-affinity and a low affinity metal-binding site. The true nature of the physiological cofactor is under debate. The enzyme is active with cobalt, zinc, manganese or divalent iron ions. Most likely, methionine aminopeptidases function as mononuclear Fe(2+)-metalloproteases under physiological conditions, and the catalytically relevant metal-binding site has been assigned to the histidine-containing high-affinity site.</text>
</comment>
<feature type="binding site" evidence="8">
    <location>
        <position position="311"/>
    </location>
    <ligand>
        <name>substrate</name>
    </ligand>
</feature>
<dbReference type="InterPro" id="IPR036388">
    <property type="entry name" value="WH-like_DNA-bd_sf"/>
</dbReference>
<name>A0A0G4G6A3_9ALVE</name>
<dbReference type="PANTHER" id="PTHR45777">
    <property type="entry name" value="METHIONINE AMINOPEPTIDASE 2"/>
    <property type="match status" value="1"/>
</dbReference>
<dbReference type="InterPro" id="IPR036005">
    <property type="entry name" value="Creatinase/aminopeptidase-like"/>
</dbReference>
<dbReference type="GO" id="GO:0046872">
    <property type="term" value="F:metal ion binding"/>
    <property type="evidence" value="ECO:0007669"/>
    <property type="project" value="UniProtKB-UniRule"/>
</dbReference>
<comment type="cofactor">
    <cofactor evidence="2">
        <name>Mn(2+)</name>
        <dbReference type="ChEBI" id="CHEBI:29035"/>
    </cofactor>
</comment>
<feature type="binding site" evidence="8">
    <location>
        <position position="303"/>
    </location>
    <ligand>
        <name>a divalent metal cation</name>
        <dbReference type="ChEBI" id="CHEBI:60240"/>
        <label>2</label>
        <note>catalytic</note>
    </ligand>
</feature>
<dbReference type="VEuPathDB" id="CryptoDB:Cvel_20474"/>
<comment type="cofactor">
    <cofactor evidence="3">
        <name>Fe(2+)</name>
        <dbReference type="ChEBI" id="CHEBI:29033"/>
    </cofactor>
</comment>
<feature type="binding site" evidence="8">
    <location>
        <position position="234"/>
    </location>
    <ligand>
        <name>a divalent metal cation</name>
        <dbReference type="ChEBI" id="CHEBI:60240"/>
        <label>2</label>
        <note>catalytic</note>
    </ligand>
</feature>
<feature type="binding site" evidence="8">
    <location>
        <position position="234"/>
    </location>
    <ligand>
        <name>a divalent metal cation</name>
        <dbReference type="ChEBI" id="CHEBI:60240"/>
        <label>1</label>
    </ligand>
</feature>
<dbReference type="Pfam" id="PF00557">
    <property type="entry name" value="Peptidase_M24"/>
    <property type="match status" value="1"/>
</dbReference>
<proteinExistence type="inferred from homology"/>
<dbReference type="CDD" id="cd01088">
    <property type="entry name" value="MetAP2"/>
    <property type="match status" value="1"/>
</dbReference>
<dbReference type="EC" id="3.4.11.18" evidence="8"/>
<keyword evidence="5 8" id="KW-0645">Protease</keyword>
<feature type="compositionally biased region" description="Acidic residues" evidence="10">
    <location>
        <begin position="26"/>
        <end position="37"/>
    </location>
</feature>
<evidence type="ECO:0000256" key="7">
    <source>
        <dbReference type="ARBA" id="ARBA00022801"/>
    </source>
</evidence>
<feature type="binding site" evidence="8">
    <location>
        <position position="202"/>
    </location>
    <ligand>
        <name>substrate</name>
    </ligand>
</feature>
<dbReference type="HAMAP" id="MF_03175">
    <property type="entry name" value="MetAP_2_euk"/>
    <property type="match status" value="1"/>
</dbReference>
<evidence type="ECO:0000256" key="4">
    <source>
        <dbReference type="ARBA" id="ARBA00022438"/>
    </source>
</evidence>
<evidence type="ECO:0000256" key="6">
    <source>
        <dbReference type="ARBA" id="ARBA00022723"/>
    </source>
</evidence>
<evidence type="ECO:0000259" key="11">
    <source>
        <dbReference type="Pfam" id="PF00557"/>
    </source>
</evidence>
<comment type="subcellular location">
    <subcellularLocation>
        <location evidence="8">Cytoplasm</location>
    </subcellularLocation>
</comment>
<evidence type="ECO:0000256" key="1">
    <source>
        <dbReference type="ARBA" id="ARBA00000294"/>
    </source>
</evidence>